<keyword evidence="4 7" id="KW-0378">Hydrolase</keyword>
<feature type="binding site" evidence="6">
    <location>
        <position position="89"/>
    </location>
    <ligand>
        <name>Mg(2+)</name>
        <dbReference type="ChEBI" id="CHEBI:18420"/>
        <label>1</label>
        <note>catalytic</note>
    </ligand>
</feature>
<dbReference type="PRINTS" id="PR00377">
    <property type="entry name" value="IMPHPHTASES"/>
</dbReference>
<feature type="binding site" evidence="6">
    <location>
        <position position="71"/>
    </location>
    <ligand>
        <name>Mg(2+)</name>
        <dbReference type="ChEBI" id="CHEBI:18420"/>
        <label>1</label>
        <note>catalytic</note>
    </ligand>
</feature>
<dbReference type="GO" id="GO:0000105">
    <property type="term" value="P:L-histidine biosynthetic process"/>
    <property type="evidence" value="ECO:0007669"/>
    <property type="project" value="TreeGrafter"/>
</dbReference>
<gene>
    <name evidence="7" type="primary">suhB_3</name>
    <name evidence="7" type="ORF">ROA7450_02004</name>
</gene>
<accession>A0A1X6Z7T6</accession>
<organism evidence="7 8">
    <name type="scientific">Roseovarius albus</name>
    <dbReference type="NCBI Taxonomy" id="1247867"/>
    <lineage>
        <taxon>Bacteria</taxon>
        <taxon>Pseudomonadati</taxon>
        <taxon>Pseudomonadota</taxon>
        <taxon>Alphaproteobacteria</taxon>
        <taxon>Rhodobacterales</taxon>
        <taxon>Roseobacteraceae</taxon>
        <taxon>Roseovarius</taxon>
    </lineage>
</organism>
<dbReference type="RefSeq" id="WP_085805524.1">
    <property type="nucleotide sequence ID" value="NZ_FWFX01000005.1"/>
</dbReference>
<evidence type="ECO:0000256" key="6">
    <source>
        <dbReference type="PIRSR" id="PIRSR600760-2"/>
    </source>
</evidence>
<keyword evidence="8" id="KW-1185">Reference proteome</keyword>
<dbReference type="AlphaFoldDB" id="A0A1X6Z7T6"/>
<dbReference type="EMBL" id="FWFX01000005">
    <property type="protein sequence ID" value="SLN41391.1"/>
    <property type="molecule type" value="Genomic_DNA"/>
</dbReference>
<dbReference type="GO" id="GO:0052834">
    <property type="term" value="F:inositol monophosphate phosphatase activity"/>
    <property type="evidence" value="ECO:0007669"/>
    <property type="project" value="UniProtKB-EC"/>
</dbReference>
<feature type="binding site" evidence="6">
    <location>
        <position position="87"/>
    </location>
    <ligand>
        <name>Mg(2+)</name>
        <dbReference type="ChEBI" id="CHEBI:18420"/>
        <label>1</label>
        <note>catalytic</note>
    </ligand>
</feature>
<evidence type="ECO:0000256" key="1">
    <source>
        <dbReference type="ARBA" id="ARBA00001946"/>
    </source>
</evidence>
<evidence type="ECO:0000256" key="5">
    <source>
        <dbReference type="ARBA" id="ARBA00022842"/>
    </source>
</evidence>
<dbReference type="InterPro" id="IPR051090">
    <property type="entry name" value="Inositol_monoP_superfamily"/>
</dbReference>
<keyword evidence="5 6" id="KW-0460">Magnesium</keyword>
<comment type="similarity">
    <text evidence="2">Belongs to the inositol monophosphatase superfamily.</text>
</comment>
<comment type="cofactor">
    <cofactor evidence="1 6">
        <name>Mg(2+)</name>
        <dbReference type="ChEBI" id="CHEBI:18420"/>
    </cofactor>
</comment>
<dbReference type="OrthoDB" id="9785695at2"/>
<dbReference type="PANTHER" id="PTHR43200">
    <property type="entry name" value="PHOSPHATASE"/>
    <property type="match status" value="1"/>
</dbReference>
<dbReference type="EC" id="3.1.3.25" evidence="7"/>
<feature type="binding site" evidence="6">
    <location>
        <position position="211"/>
    </location>
    <ligand>
        <name>Mg(2+)</name>
        <dbReference type="ChEBI" id="CHEBI:18420"/>
        <label>1</label>
        <note>catalytic</note>
    </ligand>
</feature>
<proteinExistence type="inferred from homology"/>
<sequence length="260" mass="28426">MPQAELELSLKEHAARIADIAGNAARGYFRGRLGVEFKADESPVTQADKGVEAEVRAYLKKHFPDHGIFGEEHGIEGENRSQMWVIDPIDGTRSFLSGHPLFGFLLCHLVEGSPQIGVIGMPALNEVLIGVRGNGTTLNGTRVHSSDQTELSKAILFINEGEKLHRDYPAMFGQLITSAQTMRFSYDCYPHALLAMGHVDAVVDYDLQPYDYLAVSVVVEEAGGIVTDWDGNALTLEADGRIVSAASPELHKQLLEQVNI</sequence>
<evidence type="ECO:0000256" key="4">
    <source>
        <dbReference type="ARBA" id="ARBA00022801"/>
    </source>
</evidence>
<evidence type="ECO:0000313" key="7">
    <source>
        <dbReference type="EMBL" id="SLN41391.1"/>
    </source>
</evidence>
<dbReference type="PANTHER" id="PTHR43200:SF6">
    <property type="entry name" value="3'(2'),5'-BISPHOSPHATE NUCLEOTIDASE"/>
    <property type="match status" value="1"/>
</dbReference>
<dbReference type="Pfam" id="PF00459">
    <property type="entry name" value="Inositol_P"/>
    <property type="match status" value="1"/>
</dbReference>
<feature type="binding site" evidence="6">
    <location>
        <position position="90"/>
    </location>
    <ligand>
        <name>Mg(2+)</name>
        <dbReference type="ChEBI" id="CHEBI:18420"/>
        <label>2</label>
    </ligand>
</feature>
<dbReference type="SUPFAM" id="SSF56655">
    <property type="entry name" value="Carbohydrate phosphatase"/>
    <property type="match status" value="1"/>
</dbReference>
<evidence type="ECO:0000256" key="2">
    <source>
        <dbReference type="ARBA" id="ARBA00009759"/>
    </source>
</evidence>
<protein>
    <submittedName>
        <fullName evidence="7">Inositol-1-monophosphatase</fullName>
        <ecNumber evidence="7">3.1.3.25</ecNumber>
    </submittedName>
</protein>
<evidence type="ECO:0000313" key="8">
    <source>
        <dbReference type="Proteomes" id="UP000193061"/>
    </source>
</evidence>
<reference evidence="7 8" key="1">
    <citation type="submission" date="2017-03" db="EMBL/GenBank/DDBJ databases">
        <authorList>
            <person name="Afonso C.L."/>
            <person name="Miller P.J."/>
            <person name="Scott M.A."/>
            <person name="Spackman E."/>
            <person name="Goraichik I."/>
            <person name="Dimitrov K.M."/>
            <person name="Suarez D.L."/>
            <person name="Swayne D.E."/>
        </authorList>
    </citation>
    <scope>NUCLEOTIDE SEQUENCE [LARGE SCALE GENOMIC DNA]</scope>
    <source>
        <strain evidence="7 8">CECT 7450</strain>
    </source>
</reference>
<dbReference type="InterPro" id="IPR000760">
    <property type="entry name" value="Inositol_monophosphatase-like"/>
</dbReference>
<keyword evidence="3 6" id="KW-0479">Metal-binding</keyword>
<dbReference type="GO" id="GO:0046872">
    <property type="term" value="F:metal ion binding"/>
    <property type="evidence" value="ECO:0007669"/>
    <property type="project" value="UniProtKB-KW"/>
</dbReference>
<dbReference type="Gene3D" id="3.40.190.80">
    <property type="match status" value="1"/>
</dbReference>
<evidence type="ECO:0000256" key="3">
    <source>
        <dbReference type="ARBA" id="ARBA00022723"/>
    </source>
</evidence>
<name>A0A1X6Z7T6_9RHOB</name>
<dbReference type="InterPro" id="IPR020583">
    <property type="entry name" value="Inositol_monoP_metal-BS"/>
</dbReference>
<dbReference type="Gene3D" id="3.30.540.10">
    <property type="entry name" value="Fructose-1,6-Bisphosphatase, subunit A, domain 1"/>
    <property type="match status" value="1"/>
</dbReference>
<dbReference type="Proteomes" id="UP000193061">
    <property type="component" value="Unassembled WGS sequence"/>
</dbReference>
<dbReference type="PROSITE" id="PS00629">
    <property type="entry name" value="IMP_1"/>
    <property type="match status" value="1"/>
</dbReference>